<sequence length="119" mass="12886">MELGVSGAAMQAQERTRASGKRKGPGSEGGGGGGEGGEIAVGSGLMGRGLSDLELENACRLQYARWSDEQEYVSATGSPPDRWPSGLYKSTKKKGDDCKFYWKRVPEWKHMWIKASSSK</sequence>
<evidence type="ECO:0000313" key="2">
    <source>
        <dbReference type="EMBL" id="CAD8509637.1"/>
    </source>
</evidence>
<dbReference type="EMBL" id="HBEO01035810">
    <property type="protein sequence ID" value="CAD8509637.1"/>
    <property type="molecule type" value="Transcribed_RNA"/>
</dbReference>
<protein>
    <submittedName>
        <fullName evidence="3">Uncharacterized protein</fullName>
    </submittedName>
</protein>
<dbReference type="GO" id="GO:0005634">
    <property type="term" value="C:nucleus"/>
    <property type="evidence" value="ECO:0007669"/>
    <property type="project" value="InterPro"/>
</dbReference>
<organism evidence="3">
    <name type="scientific">Hanusia phi</name>
    <dbReference type="NCBI Taxonomy" id="3032"/>
    <lineage>
        <taxon>Eukaryota</taxon>
        <taxon>Cryptophyceae</taxon>
        <taxon>Pyrenomonadales</taxon>
        <taxon>Geminigeraceae</taxon>
        <taxon>Hanusia</taxon>
    </lineage>
</organism>
<evidence type="ECO:0000313" key="3">
    <source>
        <dbReference type="EMBL" id="CAD8509641.1"/>
    </source>
</evidence>
<gene>
    <name evidence="2" type="ORF">HPHI1048_LOCUS24298</name>
    <name evidence="3" type="ORF">HPHI1048_LOCUS24300</name>
</gene>
<name>A0A6T7TLF2_9CRYP</name>
<dbReference type="InterPro" id="IPR020186">
    <property type="entry name" value="Meiosis-expressed_gene_1"/>
</dbReference>
<dbReference type="EMBL" id="HBEO01035812">
    <property type="protein sequence ID" value="CAD8509641.1"/>
    <property type="molecule type" value="Transcribed_RNA"/>
</dbReference>
<evidence type="ECO:0000256" key="1">
    <source>
        <dbReference type="SAM" id="MobiDB-lite"/>
    </source>
</evidence>
<feature type="region of interest" description="Disordered" evidence="1">
    <location>
        <begin position="1"/>
        <end position="43"/>
    </location>
</feature>
<dbReference type="Pfam" id="PF15163">
    <property type="entry name" value="Meiosis_expr"/>
    <property type="match status" value="1"/>
</dbReference>
<dbReference type="AlphaFoldDB" id="A0A6T7TLF2"/>
<feature type="compositionally biased region" description="Gly residues" evidence="1">
    <location>
        <begin position="26"/>
        <end position="43"/>
    </location>
</feature>
<accession>A0A6T7TLF2</accession>
<proteinExistence type="predicted"/>
<reference evidence="3" key="1">
    <citation type="submission" date="2021-01" db="EMBL/GenBank/DDBJ databases">
        <authorList>
            <person name="Corre E."/>
            <person name="Pelletier E."/>
            <person name="Niang G."/>
            <person name="Scheremetjew M."/>
            <person name="Finn R."/>
            <person name="Kale V."/>
            <person name="Holt S."/>
            <person name="Cochrane G."/>
            <person name="Meng A."/>
            <person name="Brown T."/>
            <person name="Cohen L."/>
        </authorList>
    </citation>
    <scope>NUCLEOTIDE SEQUENCE</scope>
    <source>
        <strain evidence="3">CCMP325</strain>
    </source>
</reference>